<dbReference type="GO" id="GO:0006508">
    <property type="term" value="P:proteolysis"/>
    <property type="evidence" value="ECO:0007669"/>
    <property type="project" value="InterPro"/>
</dbReference>
<reference evidence="4 5" key="1">
    <citation type="submission" date="2018-11" db="EMBL/GenBank/DDBJ databases">
        <authorList>
            <consortium name="Pathogen Informatics"/>
        </authorList>
    </citation>
    <scope>NUCLEOTIDE SEQUENCE [LARGE SCALE GENOMIC DNA]</scope>
</reference>
<evidence type="ECO:0000259" key="3">
    <source>
        <dbReference type="PROSITE" id="PS51767"/>
    </source>
</evidence>
<dbReference type="EMBL" id="UYRU01072980">
    <property type="protein sequence ID" value="VDN22910.1"/>
    <property type="molecule type" value="Genomic_DNA"/>
</dbReference>
<evidence type="ECO:0000256" key="1">
    <source>
        <dbReference type="ARBA" id="ARBA00007447"/>
    </source>
</evidence>
<dbReference type="SUPFAM" id="SSF50630">
    <property type="entry name" value="Acid proteases"/>
    <property type="match status" value="1"/>
</dbReference>
<feature type="domain" description="Peptidase A1" evidence="3">
    <location>
        <begin position="1"/>
        <end position="177"/>
    </location>
</feature>
<dbReference type="FunFam" id="2.40.70.10:FF:000008">
    <property type="entry name" value="Cathepsin D"/>
    <property type="match status" value="1"/>
</dbReference>
<keyword evidence="2" id="KW-1015">Disulfide bond</keyword>
<dbReference type="OrthoDB" id="771136at2759"/>
<dbReference type="InterPro" id="IPR021109">
    <property type="entry name" value="Peptidase_aspartic_dom_sf"/>
</dbReference>
<dbReference type="PROSITE" id="PS51767">
    <property type="entry name" value="PEPTIDASE_A1"/>
    <property type="match status" value="1"/>
</dbReference>
<organism evidence="4 5">
    <name type="scientific">Dibothriocephalus latus</name>
    <name type="common">Fish tapeworm</name>
    <name type="synonym">Diphyllobothrium latum</name>
    <dbReference type="NCBI Taxonomy" id="60516"/>
    <lineage>
        <taxon>Eukaryota</taxon>
        <taxon>Metazoa</taxon>
        <taxon>Spiralia</taxon>
        <taxon>Lophotrochozoa</taxon>
        <taxon>Platyhelminthes</taxon>
        <taxon>Cestoda</taxon>
        <taxon>Eucestoda</taxon>
        <taxon>Diphyllobothriidea</taxon>
        <taxon>Diphyllobothriidae</taxon>
        <taxon>Dibothriocephalus</taxon>
    </lineage>
</organism>
<name>A0A3P7M9R9_DIBLA</name>
<comment type="similarity">
    <text evidence="1">Belongs to the peptidase A1 family.</text>
</comment>
<evidence type="ECO:0000256" key="2">
    <source>
        <dbReference type="PIRSR" id="PIRSR601461-2"/>
    </source>
</evidence>
<dbReference type="Gene3D" id="2.40.70.10">
    <property type="entry name" value="Acid Proteases"/>
    <property type="match status" value="2"/>
</dbReference>
<evidence type="ECO:0000313" key="4">
    <source>
        <dbReference type="EMBL" id="VDN22910.1"/>
    </source>
</evidence>
<gene>
    <name evidence="4" type="ORF">DILT_LOCUS14153</name>
</gene>
<sequence>HFKVVFDTGSANLWVPSQQCSWFDIACLVHNKYNSKKSTTYEANGTKFAIRYGTGSLEGFLSTDVLTLADIKVRNQTFGEATSQPGLVFVMAKFDGILGMGFRTISVANVEPVFDNMVRQGLLESPVFAFYFNRNTSAKAGGDLFLGAIDDRYYTGPITYTPVTREGYWEFQVNKLV</sequence>
<dbReference type="Proteomes" id="UP000281553">
    <property type="component" value="Unassembled WGS sequence"/>
</dbReference>
<dbReference type="GO" id="GO:0004190">
    <property type="term" value="F:aspartic-type endopeptidase activity"/>
    <property type="evidence" value="ECO:0007669"/>
    <property type="project" value="InterPro"/>
</dbReference>
<dbReference type="InterPro" id="IPR001461">
    <property type="entry name" value="Aspartic_peptidase_A1"/>
</dbReference>
<dbReference type="InterPro" id="IPR033121">
    <property type="entry name" value="PEPTIDASE_A1"/>
</dbReference>
<accession>A0A3P7M9R9</accession>
<protein>
    <recommendedName>
        <fullName evidence="3">Peptidase A1 domain-containing protein</fullName>
    </recommendedName>
</protein>
<dbReference type="AlphaFoldDB" id="A0A3P7M9R9"/>
<feature type="non-terminal residue" evidence="4">
    <location>
        <position position="1"/>
    </location>
</feature>
<proteinExistence type="inferred from homology"/>
<keyword evidence="5" id="KW-1185">Reference proteome</keyword>
<dbReference type="PANTHER" id="PTHR47966">
    <property type="entry name" value="BETA-SITE APP-CLEAVING ENZYME, ISOFORM A-RELATED"/>
    <property type="match status" value="1"/>
</dbReference>
<dbReference type="Pfam" id="PF00026">
    <property type="entry name" value="Asp"/>
    <property type="match status" value="1"/>
</dbReference>
<evidence type="ECO:0000313" key="5">
    <source>
        <dbReference type="Proteomes" id="UP000281553"/>
    </source>
</evidence>
<dbReference type="PANTHER" id="PTHR47966:SF51">
    <property type="entry name" value="BETA-SITE APP-CLEAVING ENZYME, ISOFORM A-RELATED"/>
    <property type="match status" value="1"/>
</dbReference>
<feature type="disulfide bond" evidence="2">
    <location>
        <begin position="20"/>
        <end position="27"/>
    </location>
</feature>